<keyword evidence="7" id="KW-1185">Reference proteome</keyword>
<dbReference type="GO" id="GO:0005524">
    <property type="term" value="F:ATP binding"/>
    <property type="evidence" value="ECO:0007669"/>
    <property type="project" value="UniProtKB-KW"/>
</dbReference>
<evidence type="ECO:0000313" key="4">
    <source>
        <dbReference type="EMBL" id="MCQ4793956.1"/>
    </source>
</evidence>
<dbReference type="Proteomes" id="UP001357973">
    <property type="component" value="Chromosome"/>
</dbReference>
<proteinExistence type="predicted"/>
<dbReference type="KEGG" id="badl:BADO_1364"/>
<dbReference type="PANTHER" id="PTHR40396">
    <property type="entry name" value="ATPASE-LIKE PROTEIN"/>
    <property type="match status" value="1"/>
</dbReference>
<gene>
    <name evidence="3" type="ORF">B19861_16090</name>
    <name evidence="5" type="ORF">F3K97_08935</name>
    <name evidence="4" type="ORF">NE692_10930</name>
</gene>
<dbReference type="Proteomes" id="UP000464884">
    <property type="component" value="Chromosome"/>
</dbReference>
<accession>A0A076JI99</accession>
<dbReference type="EMBL" id="CP047129">
    <property type="protein sequence ID" value="QHB63337.1"/>
    <property type="molecule type" value="Genomic_DNA"/>
</dbReference>
<dbReference type="InterPro" id="IPR027417">
    <property type="entry name" value="P-loop_NTPase"/>
</dbReference>
<feature type="region of interest" description="Disordered" evidence="1">
    <location>
        <begin position="256"/>
        <end position="277"/>
    </location>
</feature>
<keyword evidence="3" id="KW-0067">ATP-binding</keyword>
<evidence type="ECO:0000313" key="5">
    <source>
        <dbReference type="EMBL" id="QHB63337.1"/>
    </source>
</evidence>
<evidence type="ECO:0000256" key="1">
    <source>
        <dbReference type="SAM" id="MobiDB-lite"/>
    </source>
</evidence>
<organism evidence="5 6">
    <name type="scientific">Bifidobacterium adolescentis</name>
    <dbReference type="NCBI Taxonomy" id="1680"/>
    <lineage>
        <taxon>Bacteria</taxon>
        <taxon>Bacillati</taxon>
        <taxon>Actinomycetota</taxon>
        <taxon>Actinomycetes</taxon>
        <taxon>Bifidobacteriales</taxon>
        <taxon>Bifidobacteriaceae</taxon>
        <taxon>Bifidobacterium</taxon>
    </lineage>
</organism>
<dbReference type="Gene3D" id="3.40.50.300">
    <property type="entry name" value="P-loop containing nucleotide triphosphate hydrolases"/>
    <property type="match status" value="2"/>
</dbReference>
<reference evidence="4" key="2">
    <citation type="submission" date="2022-06" db="EMBL/GenBank/DDBJ databases">
        <title>Isolation of gut microbiota from human fecal samples.</title>
        <authorList>
            <person name="Pamer E.G."/>
            <person name="Barat B."/>
            <person name="Waligurski E."/>
            <person name="Medina S."/>
            <person name="Paddock L."/>
            <person name="Mostad J."/>
        </authorList>
    </citation>
    <scope>NUCLEOTIDE SEQUENCE</scope>
    <source>
        <strain evidence="4">SL.1.01</strain>
    </source>
</reference>
<feature type="domain" description="ATPase AAA-type core" evidence="2">
    <location>
        <begin position="42"/>
        <end position="370"/>
    </location>
</feature>
<dbReference type="InterPro" id="IPR003959">
    <property type="entry name" value="ATPase_AAA_core"/>
</dbReference>
<dbReference type="EMBL" id="AP028457">
    <property type="protein sequence ID" value="BEK83667.1"/>
    <property type="molecule type" value="Genomic_DNA"/>
</dbReference>
<protein>
    <submittedName>
        <fullName evidence="5">AAA family ATPase</fullName>
    </submittedName>
    <submittedName>
        <fullName evidence="3">ATP-binding protein</fullName>
    </submittedName>
</protein>
<evidence type="ECO:0000313" key="7">
    <source>
        <dbReference type="Proteomes" id="UP001357973"/>
    </source>
</evidence>
<dbReference type="GO" id="GO:0016887">
    <property type="term" value="F:ATP hydrolysis activity"/>
    <property type="evidence" value="ECO:0007669"/>
    <property type="project" value="InterPro"/>
</dbReference>
<evidence type="ECO:0000259" key="2">
    <source>
        <dbReference type="Pfam" id="PF13304"/>
    </source>
</evidence>
<dbReference type="Pfam" id="PF13304">
    <property type="entry name" value="AAA_21"/>
    <property type="match status" value="1"/>
</dbReference>
<keyword evidence="3" id="KW-0547">Nucleotide-binding</keyword>
<sequence>MLLNFTVENCLSFKSEQEFTMLRKGQHSAQDEQGAWNRISPVAVIYGDNAAGKSNLLKCMNFFSNFVRNSFAPREGINTQPFLLDNESAKQPSTFYIEFIAKDENRYQYWFSIDAHKVREEVLWMFRSETNRRTVIFEREDGKKTKIGAQFHNIGKIAHLVRENALLLSAAAALNITSVMPAYDTIANGIQCYPAVDFDNSFGVFVHRIRKNPRRALLLSKLIRVADLGITDVDFEEKDVPEELLEELRKLAESGISGSSAPAGDEPLGDSSSSSPSSEYFMPRVLFSHQGRGVIRQLSEQWESQGTKNVMLLFDWVLDSLERPSITLLDEPDVSISTSLFSEIIKLYRDPATNPNNSQLIFTTHNETLISASGTDDRVLDRDQIWIVKKDPNTGESTLNWLMDWSPNSKENFGKNYRHGVYGGLAQPNLYATVKEHFDNAKNAGKESQR</sequence>
<dbReference type="RefSeq" id="WP_003806791.1">
    <property type="nucleotide sequence ID" value="NZ_AP028457.1"/>
</dbReference>
<dbReference type="Proteomes" id="UP001206013">
    <property type="component" value="Unassembled WGS sequence"/>
</dbReference>
<dbReference type="SUPFAM" id="SSF52540">
    <property type="entry name" value="P-loop containing nucleoside triphosphate hydrolases"/>
    <property type="match status" value="1"/>
</dbReference>
<evidence type="ECO:0000313" key="6">
    <source>
        <dbReference type="Proteomes" id="UP000464884"/>
    </source>
</evidence>
<evidence type="ECO:0000313" key="3">
    <source>
        <dbReference type="EMBL" id="BEK83667.1"/>
    </source>
</evidence>
<dbReference type="eggNOG" id="COG1106">
    <property type="taxonomic scope" value="Bacteria"/>
</dbReference>
<reference evidence="5 6" key="1">
    <citation type="submission" date="2019-12" db="EMBL/GenBank/DDBJ databases">
        <title>Draft Genome Sequence of Bifidobacterium adolescentis ZJ2.</title>
        <authorList>
            <person name="Jin Z."/>
        </authorList>
    </citation>
    <scope>NUCLEOTIDE SEQUENCE [LARGE SCALE GENOMIC DNA]</scope>
    <source>
        <strain evidence="5 6">ZJ2</strain>
    </source>
</reference>
<dbReference type="EMBL" id="JANFYM010000023">
    <property type="protein sequence ID" value="MCQ4793956.1"/>
    <property type="molecule type" value="Genomic_DNA"/>
</dbReference>
<dbReference type="PANTHER" id="PTHR40396:SF1">
    <property type="entry name" value="ATPASE AAA-TYPE CORE DOMAIN-CONTAINING PROTEIN"/>
    <property type="match status" value="1"/>
</dbReference>
<name>A0A076JI99_BIFAD</name>
<reference evidence="3 7" key="3">
    <citation type="submission" date="2023-06" db="EMBL/GenBank/DDBJ databases">
        <title>Complete Genome Sequences of Bifidobacterium faecale strain JCM19861T was isolated from human faeces by Jung-Hye Choi et al. (2014).</title>
        <authorList>
            <person name="Okuhama S."/>
            <person name="Takahashi H."/>
            <person name="Imaizumi K."/>
            <person name="Nakayama S."/>
            <person name="Ogata Y."/>
            <person name="Suda W."/>
        </authorList>
    </citation>
    <scope>NUCLEOTIDE SEQUENCE [LARGE SCALE GENOMIC DNA]</scope>
    <source>
        <strain evidence="3 7">JCM 19861</strain>
    </source>
</reference>
<dbReference type="AlphaFoldDB" id="A0A076JI99"/>